<evidence type="ECO:0000313" key="1">
    <source>
        <dbReference type="Proteomes" id="UP000504629"/>
    </source>
</evidence>
<sequence length="167" mass="18603">MTMNIILADVTQALSTLLPNLGGPSAACRRLYVEMVRSIALYGAPVWAMDMTASTLAILHREPDARCHHCVHCGEDTAQHTLAECVAWEEQRRVLTNKVGSDLSLPAVVRRMVGSAESWDAVVSFCKDVISQKETAEREREISTPFPGRRRCTGRRRRADNALFRPP</sequence>
<keyword evidence="1" id="KW-1185">Reference proteome</keyword>
<dbReference type="KEGG" id="bman:114249103"/>
<name>A0A6J2KDN8_BOMMA</name>
<dbReference type="OrthoDB" id="7470226at2759"/>
<dbReference type="Proteomes" id="UP000504629">
    <property type="component" value="Unplaced"/>
</dbReference>
<proteinExistence type="predicted"/>
<protein>
    <submittedName>
        <fullName evidence="2">Uncharacterized protein LOC114249103</fullName>
    </submittedName>
</protein>
<reference evidence="2" key="1">
    <citation type="submission" date="2025-08" db="UniProtKB">
        <authorList>
            <consortium name="RefSeq"/>
        </authorList>
    </citation>
    <scope>IDENTIFICATION</scope>
    <source>
        <tissue evidence="2">Silk gland</tissue>
    </source>
</reference>
<dbReference type="GeneID" id="114249103"/>
<dbReference type="RefSeq" id="XP_028038384.1">
    <property type="nucleotide sequence ID" value="XM_028182583.1"/>
</dbReference>
<dbReference type="AlphaFoldDB" id="A0A6J2KDN8"/>
<organism evidence="1 2">
    <name type="scientific">Bombyx mandarina</name>
    <name type="common">Wild silk moth</name>
    <name type="synonym">Wild silkworm</name>
    <dbReference type="NCBI Taxonomy" id="7092"/>
    <lineage>
        <taxon>Eukaryota</taxon>
        <taxon>Metazoa</taxon>
        <taxon>Ecdysozoa</taxon>
        <taxon>Arthropoda</taxon>
        <taxon>Hexapoda</taxon>
        <taxon>Insecta</taxon>
        <taxon>Pterygota</taxon>
        <taxon>Neoptera</taxon>
        <taxon>Endopterygota</taxon>
        <taxon>Lepidoptera</taxon>
        <taxon>Glossata</taxon>
        <taxon>Ditrysia</taxon>
        <taxon>Bombycoidea</taxon>
        <taxon>Bombycidae</taxon>
        <taxon>Bombycinae</taxon>
        <taxon>Bombyx</taxon>
    </lineage>
</organism>
<evidence type="ECO:0000313" key="2">
    <source>
        <dbReference type="RefSeq" id="XP_028038384.1"/>
    </source>
</evidence>
<accession>A0A6J2KDN8</accession>
<gene>
    <name evidence="2" type="primary">LOC114249103</name>
</gene>